<dbReference type="Proteomes" id="UP000246991">
    <property type="component" value="Unassembled WGS sequence"/>
</dbReference>
<dbReference type="AlphaFoldDB" id="A0A317SKM9"/>
<proteinExistence type="predicted"/>
<evidence type="ECO:0000256" key="1">
    <source>
        <dbReference type="SAM" id="MobiDB-lite"/>
    </source>
</evidence>
<reference evidence="2 3" key="1">
    <citation type="submission" date="2018-03" db="EMBL/GenBank/DDBJ databases">
        <title>Genomes of Pezizomycetes fungi and the evolution of truffles.</title>
        <authorList>
            <person name="Murat C."/>
            <person name="Payen T."/>
            <person name="Noel B."/>
            <person name="Kuo A."/>
            <person name="Martin F.M."/>
        </authorList>
    </citation>
    <scope>NUCLEOTIDE SEQUENCE [LARGE SCALE GENOMIC DNA]</scope>
    <source>
        <strain evidence="2">091103-1</strain>
    </source>
</reference>
<name>A0A317SKM9_9PEZI</name>
<evidence type="ECO:0000313" key="3">
    <source>
        <dbReference type="Proteomes" id="UP000246991"/>
    </source>
</evidence>
<feature type="region of interest" description="Disordered" evidence="1">
    <location>
        <begin position="209"/>
        <end position="247"/>
    </location>
</feature>
<protein>
    <submittedName>
        <fullName evidence="2">Uncharacterized protein</fullName>
    </submittedName>
</protein>
<evidence type="ECO:0000313" key="2">
    <source>
        <dbReference type="EMBL" id="PWW74056.1"/>
    </source>
</evidence>
<dbReference type="EMBL" id="PYWC01000068">
    <property type="protein sequence ID" value="PWW74056.1"/>
    <property type="molecule type" value="Genomic_DNA"/>
</dbReference>
<keyword evidence="3" id="KW-1185">Reference proteome</keyword>
<dbReference type="OrthoDB" id="5357409at2759"/>
<sequence length="247" mass="26144">MGGFDEGLLGHGHKAVSSKANVNSEEIEVAVTSAKYIRGRGGGGKETEVYKSTTGGTHIALWYDSSQLRLPPGIRSPPLPLLGRLSYDECINRHVYASIPPTDYTLCITLSNGTSTMVFSIPMTSRITADESTDNPVASQRESRQTCLRIAPISPTEGPCLGPAFLEHIYLTNAPPTINKFDLSAVPSPTRRSNVTPASRNSIAIFFTDSTQTSTAPRDTPAPGPMTGSTPGGAVLSIPANTARIAT</sequence>
<accession>A0A317SKM9</accession>
<organism evidence="2 3">
    <name type="scientific">Tuber magnatum</name>
    <name type="common">white Piedmont truffle</name>
    <dbReference type="NCBI Taxonomy" id="42249"/>
    <lineage>
        <taxon>Eukaryota</taxon>
        <taxon>Fungi</taxon>
        <taxon>Dikarya</taxon>
        <taxon>Ascomycota</taxon>
        <taxon>Pezizomycotina</taxon>
        <taxon>Pezizomycetes</taxon>
        <taxon>Pezizales</taxon>
        <taxon>Tuberaceae</taxon>
        <taxon>Tuber</taxon>
    </lineage>
</organism>
<comment type="caution">
    <text evidence="2">The sequence shown here is derived from an EMBL/GenBank/DDBJ whole genome shotgun (WGS) entry which is preliminary data.</text>
</comment>
<gene>
    <name evidence="2" type="ORF">C7212DRAFT_346825</name>
</gene>